<keyword evidence="1" id="KW-0812">Transmembrane</keyword>
<sequence length="61" mass="6901">MKNKKVNPLVSHFTIAFTVLAALWMFVTDEESLILGNSLVLIYIVCALASRMMRKSKSNKK</sequence>
<evidence type="ECO:0000256" key="1">
    <source>
        <dbReference type="SAM" id="Phobius"/>
    </source>
</evidence>
<accession>A0A1S1MJA4</accession>
<evidence type="ECO:0000313" key="2">
    <source>
        <dbReference type="EMBL" id="OHU87085.1"/>
    </source>
</evidence>
<dbReference type="RefSeq" id="WP_070987531.1">
    <property type="nucleotide sequence ID" value="NZ_MKJU01000035.1"/>
</dbReference>
<organism evidence="2 3">
    <name type="scientific">Pseudoalteromonas amylolytica</name>
    <dbReference type="NCBI Taxonomy" id="1859457"/>
    <lineage>
        <taxon>Bacteria</taxon>
        <taxon>Pseudomonadati</taxon>
        <taxon>Pseudomonadota</taxon>
        <taxon>Gammaproteobacteria</taxon>
        <taxon>Alteromonadales</taxon>
        <taxon>Pseudoalteromonadaceae</taxon>
        <taxon>Pseudoalteromonas</taxon>
    </lineage>
</organism>
<feature type="transmembrane region" description="Helical" evidence="1">
    <location>
        <begin position="33"/>
        <end position="53"/>
    </location>
</feature>
<feature type="transmembrane region" description="Helical" evidence="1">
    <location>
        <begin position="9"/>
        <end position="27"/>
    </location>
</feature>
<protein>
    <submittedName>
        <fullName evidence="2">Uncharacterized protein</fullName>
    </submittedName>
</protein>
<comment type="caution">
    <text evidence="2">The sequence shown here is derived from an EMBL/GenBank/DDBJ whole genome shotgun (WGS) entry which is preliminary data.</text>
</comment>
<keyword evidence="3" id="KW-1185">Reference proteome</keyword>
<dbReference type="OrthoDB" id="6305805at2"/>
<evidence type="ECO:0000313" key="3">
    <source>
        <dbReference type="Proteomes" id="UP000179786"/>
    </source>
</evidence>
<gene>
    <name evidence="2" type="ORF">BET10_00260</name>
</gene>
<dbReference type="EMBL" id="MKJU01000035">
    <property type="protein sequence ID" value="OHU87085.1"/>
    <property type="molecule type" value="Genomic_DNA"/>
</dbReference>
<keyword evidence="1" id="KW-0472">Membrane</keyword>
<dbReference type="Proteomes" id="UP000179786">
    <property type="component" value="Unassembled WGS sequence"/>
</dbReference>
<name>A0A1S1MJA4_9GAMM</name>
<dbReference type="AlphaFoldDB" id="A0A1S1MJA4"/>
<reference evidence="2 3" key="1">
    <citation type="submission" date="2016-09" db="EMBL/GenBank/DDBJ databases">
        <title>Pseudoalteromonas amylolytica sp. nov., isolated from the surface seawater.</title>
        <authorList>
            <person name="Wu Y.-H."/>
            <person name="Cheng H."/>
            <person name="Jin X.-B."/>
            <person name="Wang C.-S."/>
            <person name="Xu X.-W."/>
        </authorList>
    </citation>
    <scope>NUCLEOTIDE SEQUENCE [LARGE SCALE GENOMIC DNA]</scope>
    <source>
        <strain evidence="2 3">JW1</strain>
    </source>
</reference>
<proteinExistence type="predicted"/>
<keyword evidence="1" id="KW-1133">Transmembrane helix</keyword>